<sequence length="100" mass="11019">MVHVSDVEDEDDAYEPPSDEEEDEQSHIGRFNGRGEPEPSQAGRSSAQARKPSTPIRKSTGKFPSGLPSGDHPQYARVRQVSIDPKSSQSARSPRVHTKH</sequence>
<reference evidence="2 3" key="1">
    <citation type="submission" date="2014-04" db="EMBL/GenBank/DDBJ databases">
        <authorList>
            <consortium name="DOE Joint Genome Institute"/>
            <person name="Kuo A."/>
            <person name="Kohler A."/>
            <person name="Jargeat P."/>
            <person name="Nagy L.G."/>
            <person name="Floudas D."/>
            <person name="Copeland A."/>
            <person name="Barry K.W."/>
            <person name="Cichocki N."/>
            <person name="Veneault-Fourrey C."/>
            <person name="LaButti K."/>
            <person name="Lindquist E.A."/>
            <person name="Lipzen A."/>
            <person name="Lundell T."/>
            <person name="Morin E."/>
            <person name="Murat C."/>
            <person name="Sun H."/>
            <person name="Tunlid A."/>
            <person name="Henrissat B."/>
            <person name="Grigoriev I.V."/>
            <person name="Hibbett D.S."/>
            <person name="Martin F."/>
            <person name="Nordberg H.P."/>
            <person name="Cantor M.N."/>
            <person name="Hua S.X."/>
        </authorList>
    </citation>
    <scope>NUCLEOTIDE SEQUENCE [LARGE SCALE GENOMIC DNA]</scope>
    <source>
        <strain evidence="2 3">Ve08.2h10</strain>
    </source>
</reference>
<dbReference type="EMBL" id="KN824836">
    <property type="protein sequence ID" value="KIL00341.1"/>
    <property type="molecule type" value="Genomic_DNA"/>
</dbReference>
<dbReference type="Proteomes" id="UP000054538">
    <property type="component" value="Unassembled WGS sequence"/>
</dbReference>
<reference evidence="3" key="2">
    <citation type="submission" date="2015-01" db="EMBL/GenBank/DDBJ databases">
        <title>Evolutionary Origins and Diversification of the Mycorrhizal Mutualists.</title>
        <authorList>
            <consortium name="DOE Joint Genome Institute"/>
            <consortium name="Mycorrhizal Genomics Consortium"/>
            <person name="Kohler A."/>
            <person name="Kuo A."/>
            <person name="Nagy L.G."/>
            <person name="Floudas D."/>
            <person name="Copeland A."/>
            <person name="Barry K.W."/>
            <person name="Cichocki N."/>
            <person name="Veneault-Fourrey C."/>
            <person name="LaButti K."/>
            <person name="Lindquist E.A."/>
            <person name="Lipzen A."/>
            <person name="Lundell T."/>
            <person name="Morin E."/>
            <person name="Murat C."/>
            <person name="Riley R."/>
            <person name="Ohm R."/>
            <person name="Sun H."/>
            <person name="Tunlid A."/>
            <person name="Henrissat B."/>
            <person name="Grigoriev I.V."/>
            <person name="Hibbett D.S."/>
            <person name="Martin F."/>
        </authorList>
    </citation>
    <scope>NUCLEOTIDE SEQUENCE [LARGE SCALE GENOMIC DNA]</scope>
    <source>
        <strain evidence="3">Ve08.2h10</strain>
    </source>
</reference>
<evidence type="ECO:0000313" key="3">
    <source>
        <dbReference type="Proteomes" id="UP000054538"/>
    </source>
</evidence>
<accession>A0A0D0ED17</accession>
<feature type="region of interest" description="Disordered" evidence="1">
    <location>
        <begin position="1"/>
        <end position="100"/>
    </location>
</feature>
<organism evidence="2 3">
    <name type="scientific">Paxillus rubicundulus Ve08.2h10</name>
    <dbReference type="NCBI Taxonomy" id="930991"/>
    <lineage>
        <taxon>Eukaryota</taxon>
        <taxon>Fungi</taxon>
        <taxon>Dikarya</taxon>
        <taxon>Basidiomycota</taxon>
        <taxon>Agaricomycotina</taxon>
        <taxon>Agaricomycetes</taxon>
        <taxon>Agaricomycetidae</taxon>
        <taxon>Boletales</taxon>
        <taxon>Paxilineae</taxon>
        <taxon>Paxillaceae</taxon>
        <taxon>Paxillus</taxon>
    </lineage>
</organism>
<dbReference type="InParanoid" id="A0A0D0ED17"/>
<keyword evidence="3" id="KW-1185">Reference proteome</keyword>
<proteinExistence type="predicted"/>
<dbReference type="AlphaFoldDB" id="A0A0D0ED17"/>
<gene>
    <name evidence="2" type="ORF">PAXRUDRAFT_271197</name>
</gene>
<evidence type="ECO:0000256" key="1">
    <source>
        <dbReference type="SAM" id="MobiDB-lite"/>
    </source>
</evidence>
<dbReference type="HOGENOM" id="CLU_2306949_0_0_1"/>
<protein>
    <submittedName>
        <fullName evidence="2">Unplaced genomic scaffold scaffold_14, whole genome shotgun sequence</fullName>
    </submittedName>
</protein>
<dbReference type="OrthoDB" id="2690840at2759"/>
<name>A0A0D0ED17_9AGAM</name>
<feature type="compositionally biased region" description="Acidic residues" evidence="1">
    <location>
        <begin position="7"/>
        <end position="24"/>
    </location>
</feature>
<evidence type="ECO:0000313" key="2">
    <source>
        <dbReference type="EMBL" id="KIL00341.1"/>
    </source>
</evidence>